<feature type="transmembrane region" description="Helical" evidence="1">
    <location>
        <begin position="6"/>
        <end position="30"/>
    </location>
</feature>
<accession>A0ABW1R1H3</accession>
<sequence length="169" mass="18534">MDEWTATTWVTAAGLLLAVLGVVVLGVALARQRRTTRHLLETAAAEREAFETRLAALEAPVPAPATGGPVEEFVITEMGAPGSDVRAPADDAVATRIGGRLFADVVLRESVVKAASWTHGVRTALSAENRNRIRFEVKRETKRATRRRKADVKEALRQYYARQDAEEQN</sequence>
<keyword evidence="1" id="KW-0812">Transmembrane</keyword>
<protein>
    <submittedName>
        <fullName evidence="2">Uncharacterized protein</fullName>
    </submittedName>
</protein>
<dbReference type="Proteomes" id="UP001596098">
    <property type="component" value="Unassembled WGS sequence"/>
</dbReference>
<evidence type="ECO:0000313" key="3">
    <source>
        <dbReference type="Proteomes" id="UP001596098"/>
    </source>
</evidence>
<keyword evidence="1" id="KW-0472">Membrane</keyword>
<evidence type="ECO:0000313" key="2">
    <source>
        <dbReference type="EMBL" id="MFC6154709.1"/>
    </source>
</evidence>
<name>A0ABW1R1H3_9ACTN</name>
<dbReference type="EMBL" id="JBHSQI010000008">
    <property type="protein sequence ID" value="MFC6154709.1"/>
    <property type="molecule type" value="Genomic_DNA"/>
</dbReference>
<evidence type="ECO:0000256" key="1">
    <source>
        <dbReference type="SAM" id="Phobius"/>
    </source>
</evidence>
<gene>
    <name evidence="2" type="ORF">ACFPWU_13655</name>
</gene>
<organism evidence="2 3">
    <name type="scientific">Nocardioides yefusunii</name>
    <dbReference type="NCBI Taxonomy" id="2500546"/>
    <lineage>
        <taxon>Bacteria</taxon>
        <taxon>Bacillati</taxon>
        <taxon>Actinomycetota</taxon>
        <taxon>Actinomycetes</taxon>
        <taxon>Propionibacteriales</taxon>
        <taxon>Nocardioidaceae</taxon>
        <taxon>Nocardioides</taxon>
    </lineage>
</organism>
<dbReference type="RefSeq" id="WP_128220893.1">
    <property type="nucleotide sequence ID" value="NZ_CP034929.1"/>
</dbReference>
<keyword evidence="3" id="KW-1185">Reference proteome</keyword>
<reference evidence="3" key="1">
    <citation type="journal article" date="2019" name="Int. J. Syst. Evol. Microbiol.">
        <title>The Global Catalogue of Microorganisms (GCM) 10K type strain sequencing project: providing services to taxonomists for standard genome sequencing and annotation.</title>
        <authorList>
            <consortium name="The Broad Institute Genomics Platform"/>
            <consortium name="The Broad Institute Genome Sequencing Center for Infectious Disease"/>
            <person name="Wu L."/>
            <person name="Ma J."/>
        </authorList>
    </citation>
    <scope>NUCLEOTIDE SEQUENCE [LARGE SCALE GENOMIC DNA]</scope>
    <source>
        <strain evidence="3">DFY28</strain>
    </source>
</reference>
<comment type="caution">
    <text evidence="2">The sequence shown here is derived from an EMBL/GenBank/DDBJ whole genome shotgun (WGS) entry which is preliminary data.</text>
</comment>
<proteinExistence type="predicted"/>
<keyword evidence="1" id="KW-1133">Transmembrane helix</keyword>